<dbReference type="PROSITE" id="PS51257">
    <property type="entry name" value="PROKAR_LIPOPROTEIN"/>
    <property type="match status" value="1"/>
</dbReference>
<comment type="caution">
    <text evidence="1">The sequence shown here is derived from an EMBL/GenBank/DDBJ whole genome shotgun (WGS) entry which is preliminary data.</text>
</comment>
<name>A0ABY2MTY3_9LEPT</name>
<dbReference type="Proteomes" id="UP000297352">
    <property type="component" value="Unassembled WGS sequence"/>
</dbReference>
<gene>
    <name evidence="1" type="ORF">EHQ60_00410</name>
</gene>
<reference evidence="2" key="1">
    <citation type="journal article" date="2019" name="PLoS Negl. Trop. Dis.">
        <title>Revisiting the worldwide diversity of Leptospira species in the environment.</title>
        <authorList>
            <person name="Vincent A.T."/>
            <person name="Schiettekatte O."/>
            <person name="Bourhy P."/>
            <person name="Veyrier F.J."/>
            <person name="Picardeau M."/>
        </authorList>
    </citation>
    <scope>NUCLEOTIDE SEQUENCE [LARGE SCALE GENOMIC DNA]</scope>
    <source>
        <strain evidence="2">201702449</strain>
    </source>
</reference>
<proteinExistence type="predicted"/>
<sequence>MKKYLLILILGFSAIGCDFKTPNGKFPAFLSLAPAPKFPAMTIPENFSPTPITSDEIKAMESFKNIEHKKGHDLIESKRIQIEGLKSLNESFNNITEEELKFLGPVEGYTPGMTIEEYSDQVIQQMMLDSEKFPVQVLKEFRYEIVSWVYRLQSLKQVCTPSTNEECQLLDKLSDKYLVLREKVIEITSKKYAEEIRNK</sequence>
<dbReference type="EMBL" id="RQGI01000004">
    <property type="protein sequence ID" value="TGL75419.1"/>
    <property type="molecule type" value="Genomic_DNA"/>
</dbReference>
<evidence type="ECO:0000313" key="2">
    <source>
        <dbReference type="Proteomes" id="UP000297352"/>
    </source>
</evidence>
<evidence type="ECO:0000313" key="1">
    <source>
        <dbReference type="EMBL" id="TGL75419.1"/>
    </source>
</evidence>
<protein>
    <recommendedName>
        <fullName evidence="3">Lipoprotein</fullName>
    </recommendedName>
</protein>
<organism evidence="1 2">
    <name type="scientific">Leptospira levettii</name>
    <dbReference type="NCBI Taxonomy" id="2023178"/>
    <lineage>
        <taxon>Bacteria</taxon>
        <taxon>Pseudomonadati</taxon>
        <taxon>Spirochaetota</taxon>
        <taxon>Spirochaetia</taxon>
        <taxon>Leptospirales</taxon>
        <taxon>Leptospiraceae</taxon>
        <taxon>Leptospira</taxon>
    </lineage>
</organism>
<evidence type="ECO:0008006" key="3">
    <source>
        <dbReference type="Google" id="ProtNLM"/>
    </source>
</evidence>
<dbReference type="RefSeq" id="WP_135688470.1">
    <property type="nucleotide sequence ID" value="NZ_RQGI01000004.1"/>
</dbReference>
<keyword evidence="2" id="KW-1185">Reference proteome</keyword>
<accession>A0ABY2MTY3</accession>